<dbReference type="CDD" id="cd00161">
    <property type="entry name" value="beta-trefoil_Ricin-like"/>
    <property type="match status" value="1"/>
</dbReference>
<reference evidence="2 3" key="1">
    <citation type="submission" date="2019-01" db="EMBL/GenBank/DDBJ databases">
        <title>Genomes sequencing and comparative genomics of infectious freshwater microsporidia, Cucumispora dikerogammari and Thelohania contejeani.</title>
        <authorList>
            <person name="Cormier A."/>
            <person name="Giraud I."/>
            <person name="Wattier R."/>
            <person name="Teixeira M."/>
            <person name="Grandjean F."/>
            <person name="Rigaud T."/>
            <person name="Cordaux R."/>
        </authorList>
    </citation>
    <scope>NUCLEOTIDE SEQUENCE [LARGE SCALE GENOMIC DNA]</scope>
    <source>
        <strain evidence="2">T1</strain>
        <tissue evidence="2">Spores</tissue>
    </source>
</reference>
<organism evidence="2 3">
    <name type="scientific">Astathelohania contejeani</name>
    <dbReference type="NCBI Taxonomy" id="164912"/>
    <lineage>
        <taxon>Eukaryota</taxon>
        <taxon>Fungi</taxon>
        <taxon>Fungi incertae sedis</taxon>
        <taxon>Microsporidia</taxon>
        <taxon>Astathelohaniidae</taxon>
        <taxon>Astathelohania</taxon>
    </lineage>
</organism>
<accession>A0ABQ7I2K2</accession>
<dbReference type="InterPro" id="IPR035992">
    <property type="entry name" value="Ricin_B-like_lectins"/>
</dbReference>
<evidence type="ECO:0000313" key="2">
    <source>
        <dbReference type="EMBL" id="KAF7684679.1"/>
    </source>
</evidence>
<evidence type="ECO:0008006" key="4">
    <source>
        <dbReference type="Google" id="ProtNLM"/>
    </source>
</evidence>
<dbReference type="Gene3D" id="2.80.10.50">
    <property type="match status" value="1"/>
</dbReference>
<comment type="caution">
    <text evidence="2">The sequence shown here is derived from an EMBL/GenBank/DDBJ whole genome shotgun (WGS) entry which is preliminary data.</text>
</comment>
<feature type="region of interest" description="Disordered" evidence="1">
    <location>
        <begin position="133"/>
        <end position="161"/>
    </location>
</feature>
<dbReference type="Proteomes" id="UP001516464">
    <property type="component" value="Unassembled WGS sequence"/>
</dbReference>
<protein>
    <recommendedName>
        <fullName evidence="4">Ricin B lectin domain-containing protein</fullName>
    </recommendedName>
</protein>
<evidence type="ECO:0000313" key="3">
    <source>
        <dbReference type="Proteomes" id="UP001516464"/>
    </source>
</evidence>
<dbReference type="EMBL" id="SBIQ01000004">
    <property type="protein sequence ID" value="KAF7684679.1"/>
    <property type="molecule type" value="Genomic_DNA"/>
</dbReference>
<feature type="region of interest" description="Disordered" evidence="1">
    <location>
        <begin position="215"/>
        <end position="236"/>
    </location>
</feature>
<evidence type="ECO:0000256" key="1">
    <source>
        <dbReference type="SAM" id="MobiDB-lite"/>
    </source>
</evidence>
<feature type="compositionally biased region" description="Basic and acidic residues" evidence="1">
    <location>
        <begin position="216"/>
        <end position="227"/>
    </location>
</feature>
<keyword evidence="3" id="KW-1185">Reference proteome</keyword>
<proteinExistence type="predicted"/>
<gene>
    <name evidence="2" type="ORF">TCON_0122</name>
</gene>
<sequence length="236" mass="27135">MVYASCITLYFQSKANEKYITTNDQGWLVLGDHGKAKRFSLRSGPGIKVFIQDEDKRVWDIEGRNSNAILYSIHEGDNQQFEIALNQNGTNFIYVMDSCLQFSNDDPMRIYRAPCDGSIAQEWKVMENLSSYKSTNTSSSEKKENANLNKGKSSSDSKKHDADILDEYSTTSDTSYVNFGLPSLESIEYDESSYRPPAKKHKRFHISDYENIECDESSHHHLKPVKDHHQHRKHHS</sequence>
<name>A0ABQ7I2K2_9MICR</name>
<dbReference type="SUPFAM" id="SSF50370">
    <property type="entry name" value="Ricin B-like lectins"/>
    <property type="match status" value="1"/>
</dbReference>